<gene>
    <name evidence="2" type="ORF">FNH21_00115</name>
</gene>
<dbReference type="OrthoDB" id="4951125at2"/>
<feature type="transmembrane region" description="Helical" evidence="1">
    <location>
        <begin position="44"/>
        <end position="66"/>
    </location>
</feature>
<evidence type="ECO:0000313" key="3">
    <source>
        <dbReference type="Proteomes" id="UP000326464"/>
    </source>
</evidence>
<evidence type="ECO:0000256" key="1">
    <source>
        <dbReference type="SAM" id="Phobius"/>
    </source>
</evidence>
<organism evidence="2 3">
    <name type="scientific">Arthrobacter bussei</name>
    <dbReference type="NCBI Taxonomy" id="2594179"/>
    <lineage>
        <taxon>Bacteria</taxon>
        <taxon>Bacillati</taxon>
        <taxon>Actinomycetota</taxon>
        <taxon>Actinomycetes</taxon>
        <taxon>Micrococcales</taxon>
        <taxon>Micrococcaceae</taxon>
        <taxon>Arthrobacter</taxon>
    </lineage>
</organism>
<proteinExistence type="predicted"/>
<reference evidence="3" key="1">
    <citation type="submission" date="2019-07" db="EMBL/GenBank/DDBJ databases">
        <title>Arthrobacter KR32 sp. nov., isolated from mountain cheese made of cows milk.</title>
        <authorList>
            <person name="Flegler A."/>
        </authorList>
    </citation>
    <scope>NUCLEOTIDE SEQUENCE [LARGE SCALE GENOMIC DNA]</scope>
    <source>
        <strain evidence="3">KR32</strain>
    </source>
</reference>
<accession>A0A7X1NLQ7</accession>
<protein>
    <submittedName>
        <fullName evidence="2">Uncharacterized protein</fullName>
    </submittedName>
</protein>
<dbReference type="RefSeq" id="WP_152811487.1">
    <property type="nucleotide sequence ID" value="NZ_VJXX01000001.1"/>
</dbReference>
<keyword evidence="3" id="KW-1185">Reference proteome</keyword>
<keyword evidence="1" id="KW-0812">Transmembrane</keyword>
<dbReference type="Proteomes" id="UP000326464">
    <property type="component" value="Unassembled WGS sequence"/>
</dbReference>
<keyword evidence="1" id="KW-1133">Transmembrane helix</keyword>
<dbReference type="AlphaFoldDB" id="A0A7X1NLQ7"/>
<feature type="transmembrane region" description="Helical" evidence="1">
    <location>
        <begin position="20"/>
        <end position="38"/>
    </location>
</feature>
<name>A0A7X1NLQ7_9MICC</name>
<evidence type="ECO:0000313" key="2">
    <source>
        <dbReference type="EMBL" id="MPY09156.1"/>
    </source>
</evidence>
<dbReference type="EMBL" id="VJXX01000001">
    <property type="protein sequence ID" value="MPY09156.1"/>
    <property type="molecule type" value="Genomic_DNA"/>
</dbReference>
<keyword evidence="1" id="KW-0472">Membrane</keyword>
<comment type="caution">
    <text evidence="2">The sequence shown here is derived from an EMBL/GenBank/DDBJ whole genome shotgun (WGS) entry which is preliminary data.</text>
</comment>
<sequence>MTMGTNNHAQARSRSSKRGAAIYGFAGMMLALIAGMTFPSLDAWYMVAGYFLIAIMAVVYVAKAIVALRQDD</sequence>